<feature type="domain" description="HTH lysR-type" evidence="5">
    <location>
        <begin position="6"/>
        <end position="63"/>
    </location>
</feature>
<dbReference type="PRINTS" id="PR00039">
    <property type="entry name" value="HTHLYSR"/>
</dbReference>
<evidence type="ECO:0000313" key="7">
    <source>
        <dbReference type="Proteomes" id="UP000186228"/>
    </source>
</evidence>
<evidence type="ECO:0000256" key="1">
    <source>
        <dbReference type="ARBA" id="ARBA00009437"/>
    </source>
</evidence>
<accession>A0A1C3VBY0</accession>
<dbReference type="InterPro" id="IPR036390">
    <property type="entry name" value="WH_DNA-bd_sf"/>
</dbReference>
<evidence type="ECO:0000256" key="3">
    <source>
        <dbReference type="ARBA" id="ARBA00023125"/>
    </source>
</evidence>
<dbReference type="Pfam" id="PF03466">
    <property type="entry name" value="LysR_substrate"/>
    <property type="match status" value="1"/>
</dbReference>
<dbReference type="GO" id="GO:0006351">
    <property type="term" value="P:DNA-templated transcription"/>
    <property type="evidence" value="ECO:0007669"/>
    <property type="project" value="TreeGrafter"/>
</dbReference>
<dbReference type="AlphaFoldDB" id="A0A1C3VBY0"/>
<dbReference type="GO" id="GO:0003700">
    <property type="term" value="F:DNA-binding transcription factor activity"/>
    <property type="evidence" value="ECO:0007669"/>
    <property type="project" value="InterPro"/>
</dbReference>
<dbReference type="SUPFAM" id="SSF53850">
    <property type="entry name" value="Periplasmic binding protein-like II"/>
    <property type="match status" value="1"/>
</dbReference>
<dbReference type="Gene3D" id="3.40.190.10">
    <property type="entry name" value="Periplasmic binding protein-like II"/>
    <property type="match status" value="2"/>
</dbReference>
<keyword evidence="7" id="KW-1185">Reference proteome</keyword>
<proteinExistence type="inferred from homology"/>
<evidence type="ECO:0000256" key="4">
    <source>
        <dbReference type="ARBA" id="ARBA00023163"/>
    </source>
</evidence>
<dbReference type="InterPro" id="IPR005119">
    <property type="entry name" value="LysR_subst-bd"/>
</dbReference>
<keyword evidence="4" id="KW-0804">Transcription</keyword>
<organism evidence="6 7">
    <name type="scientific">Rhizobium hainanense</name>
    <dbReference type="NCBI Taxonomy" id="52131"/>
    <lineage>
        <taxon>Bacteria</taxon>
        <taxon>Pseudomonadati</taxon>
        <taxon>Pseudomonadota</taxon>
        <taxon>Alphaproteobacteria</taxon>
        <taxon>Hyphomicrobiales</taxon>
        <taxon>Rhizobiaceae</taxon>
        <taxon>Rhizobium/Agrobacterium group</taxon>
        <taxon>Rhizobium</taxon>
    </lineage>
</organism>
<dbReference type="Pfam" id="PF00126">
    <property type="entry name" value="HTH_1"/>
    <property type="match status" value="1"/>
</dbReference>
<dbReference type="PROSITE" id="PS50931">
    <property type="entry name" value="HTH_LYSR"/>
    <property type="match status" value="1"/>
</dbReference>
<dbReference type="Gene3D" id="1.10.10.10">
    <property type="entry name" value="Winged helix-like DNA-binding domain superfamily/Winged helix DNA-binding domain"/>
    <property type="match status" value="1"/>
</dbReference>
<comment type="similarity">
    <text evidence="1">Belongs to the LysR transcriptional regulatory family.</text>
</comment>
<dbReference type="PANTHER" id="PTHR30537">
    <property type="entry name" value="HTH-TYPE TRANSCRIPTIONAL REGULATOR"/>
    <property type="match status" value="1"/>
</dbReference>
<dbReference type="Proteomes" id="UP000186228">
    <property type="component" value="Unassembled WGS sequence"/>
</dbReference>
<sequence length="288" mass="31444">MNMQHVPLASLRAFEAAIRHESFAKAAAELNLTAAGVSQHVRALEEWLGIKLFTRHARGVTATIAGREFGAVVASGLGQIDIAARKLRLAGTNRPVSVACIASVATRWLIPRLQAFKKQYPEIQINIVYALDARTPEAASVDLLIRHGPRPAVNAVSLLPAETRPTCSAEYERRHGPIRRPADLLDLDLLHDETTAAWTQWFALENIRRPLKPGPIFADFGLMIGSVIGGQGIGLCPTALISDELTNGTLVTLSDTSLDTDKSYWLLPADRLSSEAEIFRDWLISVSK</sequence>
<keyword evidence="2" id="KW-0805">Transcription regulation</keyword>
<dbReference type="GO" id="GO:0043565">
    <property type="term" value="F:sequence-specific DNA binding"/>
    <property type="evidence" value="ECO:0007669"/>
    <property type="project" value="TreeGrafter"/>
</dbReference>
<evidence type="ECO:0000259" key="5">
    <source>
        <dbReference type="PROSITE" id="PS50931"/>
    </source>
</evidence>
<gene>
    <name evidence="6" type="ORF">GA0061100_105253</name>
</gene>
<evidence type="ECO:0000256" key="2">
    <source>
        <dbReference type="ARBA" id="ARBA00023015"/>
    </source>
</evidence>
<dbReference type="InterPro" id="IPR036388">
    <property type="entry name" value="WH-like_DNA-bd_sf"/>
</dbReference>
<dbReference type="STRING" id="52131.GA0061100_105253"/>
<dbReference type="EMBL" id="FMAC01000005">
    <property type="protein sequence ID" value="SCB25205.1"/>
    <property type="molecule type" value="Genomic_DNA"/>
</dbReference>
<reference evidence="7" key="1">
    <citation type="submission" date="2016-08" db="EMBL/GenBank/DDBJ databases">
        <authorList>
            <person name="Varghese N."/>
            <person name="Submissions Spin"/>
        </authorList>
    </citation>
    <scope>NUCLEOTIDE SEQUENCE [LARGE SCALE GENOMIC DNA]</scope>
    <source>
        <strain evidence="7">CCBAU 57015</strain>
    </source>
</reference>
<protein>
    <submittedName>
        <fullName evidence="6">LysR family transcriptional regulator, glycine cleavage system transcriptional activator</fullName>
    </submittedName>
</protein>
<dbReference type="PANTHER" id="PTHR30537:SF79">
    <property type="entry name" value="TRANSCRIPTIONAL REGULATOR-RELATED"/>
    <property type="match status" value="1"/>
</dbReference>
<dbReference type="InterPro" id="IPR058163">
    <property type="entry name" value="LysR-type_TF_proteobact-type"/>
</dbReference>
<dbReference type="SUPFAM" id="SSF46785">
    <property type="entry name" value="Winged helix' DNA-binding domain"/>
    <property type="match status" value="1"/>
</dbReference>
<keyword evidence="3" id="KW-0238">DNA-binding</keyword>
<evidence type="ECO:0000313" key="6">
    <source>
        <dbReference type="EMBL" id="SCB25205.1"/>
    </source>
</evidence>
<name>A0A1C3VBY0_9HYPH</name>
<dbReference type="InterPro" id="IPR000847">
    <property type="entry name" value="LysR_HTH_N"/>
</dbReference>